<dbReference type="InterPro" id="IPR046167">
    <property type="entry name" value="DUF6169"/>
</dbReference>
<evidence type="ECO:0000313" key="1">
    <source>
        <dbReference type="EMBL" id="SNS74414.1"/>
    </source>
</evidence>
<proteinExistence type="predicted"/>
<evidence type="ECO:0000313" key="2">
    <source>
        <dbReference type="Proteomes" id="UP000198480"/>
    </source>
</evidence>
<protein>
    <submittedName>
        <fullName evidence="1">Uncharacterized protein</fullName>
    </submittedName>
</protein>
<keyword evidence="2" id="KW-1185">Reference proteome</keyword>
<organism evidence="1 2">
    <name type="scientific">Belliella buryatensis</name>
    <dbReference type="NCBI Taxonomy" id="1500549"/>
    <lineage>
        <taxon>Bacteria</taxon>
        <taxon>Pseudomonadati</taxon>
        <taxon>Bacteroidota</taxon>
        <taxon>Cytophagia</taxon>
        <taxon>Cytophagales</taxon>
        <taxon>Cyclobacteriaceae</taxon>
        <taxon>Belliella</taxon>
    </lineage>
</organism>
<accession>A0A239H2D2</accession>
<dbReference type="EMBL" id="FZOK01000021">
    <property type="protein sequence ID" value="SNS74414.1"/>
    <property type="molecule type" value="Genomic_DNA"/>
</dbReference>
<gene>
    <name evidence="1" type="ORF">SAMN06295967_12114</name>
</gene>
<dbReference type="Proteomes" id="UP000198480">
    <property type="component" value="Unassembled WGS sequence"/>
</dbReference>
<sequence length="143" mass="17348">MIILEKSSFIPPYGDFLYDFSFFPIDAKEKRNKDQNGFDPKIHLTLLNFLEDLFSQDVRNTIVYICDSQDQREVYRKILFDKWYDEFSIERFEKLDFKLVNDGSDYLITTYISIVTLRENPHLDDLKDFTRSNMEEFENYKFE</sequence>
<name>A0A239H2D2_9BACT</name>
<dbReference type="Pfam" id="PF19666">
    <property type="entry name" value="DUF6169"/>
    <property type="match status" value="1"/>
</dbReference>
<reference evidence="2" key="1">
    <citation type="submission" date="2017-06" db="EMBL/GenBank/DDBJ databases">
        <authorList>
            <person name="Varghese N."/>
            <person name="Submissions S."/>
        </authorList>
    </citation>
    <scope>NUCLEOTIDE SEQUENCE [LARGE SCALE GENOMIC DNA]</scope>
    <source>
        <strain evidence="2">5C</strain>
    </source>
</reference>
<dbReference type="AlphaFoldDB" id="A0A239H2D2"/>